<gene>
    <name evidence="3" type="ORF">PAECIP111802_05504</name>
</gene>
<proteinExistence type="predicted"/>
<sequence length="520" mass="58465">MECMKSEQLEAYLHDRLDPHESRRLEEHAEHCAHCQEQIARKCESLPRLVIVPAEPIQLAAAFVAETISKAVKEREKRGLRTAKRRRLLQAAALSVIGLFLAASLTLFLSPAFADYVKSFFLSGRGDQGLKRAAEQGLSKPLELKIADQGITIHIKEVLADTERIAVVCDVTDEQSRSLVGRPDLDLTKHIKLTDETGSQQIGSWSYVLSDGHALLENEIGKLQFRGELPDKLVVQMNYSELGGVKGRWEIAIDVDLTRAKAASRTVAIHREYTSPQGRTFGLQRVDVAPSGIGVVVETNDADGITNYAYRLLDEQGQTLRVHEDFYGEEGYKSGQLTARGPIVSEGSRPGVKQWSDLFQPLTDKEKKRLVFKLDAFYYSEKVEFSQTIEPPKMMHEPVALDLGGNRIVLNGFRIKKDKEKESVQGRPVLKPGAIMEYEATLDRDVVGLRGFTITDESGNRLPLSNSIRRRTKEHDGIIRIQGFFLIPDIAEVPKQWTLAFDKLDKQERVQWEVPVNLEQ</sequence>
<evidence type="ECO:0000313" key="4">
    <source>
        <dbReference type="Proteomes" id="UP000730618"/>
    </source>
</evidence>
<protein>
    <recommendedName>
        <fullName evidence="2">DUF4179 domain-containing protein</fullName>
    </recommendedName>
</protein>
<dbReference type="Pfam" id="PF13786">
    <property type="entry name" value="DUF4179"/>
    <property type="match status" value="1"/>
</dbReference>
<accession>A0ABN7TVA3</accession>
<feature type="transmembrane region" description="Helical" evidence="1">
    <location>
        <begin position="88"/>
        <end position="109"/>
    </location>
</feature>
<comment type="caution">
    <text evidence="3">The sequence shown here is derived from an EMBL/GenBank/DDBJ whole genome shotgun (WGS) entry which is preliminary data.</text>
</comment>
<evidence type="ECO:0000256" key="1">
    <source>
        <dbReference type="SAM" id="Phobius"/>
    </source>
</evidence>
<name>A0ABN7TVA3_9BACL</name>
<dbReference type="RefSeq" id="WP_218101719.1">
    <property type="nucleotide sequence ID" value="NZ_CAJVCE010000020.1"/>
</dbReference>
<evidence type="ECO:0000313" key="3">
    <source>
        <dbReference type="EMBL" id="CAG7653511.1"/>
    </source>
</evidence>
<dbReference type="Proteomes" id="UP000730618">
    <property type="component" value="Unassembled WGS sequence"/>
</dbReference>
<keyword evidence="1" id="KW-0472">Membrane</keyword>
<dbReference type="EMBL" id="CAJVCE010000020">
    <property type="protein sequence ID" value="CAG7653511.1"/>
    <property type="molecule type" value="Genomic_DNA"/>
</dbReference>
<reference evidence="3 4" key="1">
    <citation type="submission" date="2021-06" db="EMBL/GenBank/DDBJ databases">
        <authorList>
            <person name="Criscuolo A."/>
        </authorList>
    </citation>
    <scope>NUCLEOTIDE SEQUENCE [LARGE SCALE GENOMIC DNA]</scope>
    <source>
        <strain evidence="4">CIP 111802</strain>
    </source>
</reference>
<keyword evidence="1" id="KW-0812">Transmembrane</keyword>
<dbReference type="InterPro" id="IPR025436">
    <property type="entry name" value="DUF4179"/>
</dbReference>
<organism evidence="3 4">
    <name type="scientific">Paenibacillus allorhizosphaerae</name>
    <dbReference type="NCBI Taxonomy" id="2849866"/>
    <lineage>
        <taxon>Bacteria</taxon>
        <taxon>Bacillati</taxon>
        <taxon>Bacillota</taxon>
        <taxon>Bacilli</taxon>
        <taxon>Bacillales</taxon>
        <taxon>Paenibacillaceae</taxon>
        <taxon>Paenibacillus</taxon>
    </lineage>
</organism>
<evidence type="ECO:0000259" key="2">
    <source>
        <dbReference type="Pfam" id="PF13786"/>
    </source>
</evidence>
<keyword evidence="1" id="KW-1133">Transmembrane helix</keyword>
<keyword evidence="4" id="KW-1185">Reference proteome</keyword>
<feature type="domain" description="DUF4179" evidence="2">
    <location>
        <begin position="84"/>
        <end position="171"/>
    </location>
</feature>